<evidence type="ECO:0000256" key="7">
    <source>
        <dbReference type="ARBA" id="ARBA00024603"/>
    </source>
</evidence>
<evidence type="ECO:0000256" key="6">
    <source>
        <dbReference type="ARBA" id="ARBA00023049"/>
    </source>
</evidence>
<gene>
    <name evidence="12" type="ORF">ACFSF0_13955</name>
</gene>
<evidence type="ECO:0000256" key="4">
    <source>
        <dbReference type="ARBA" id="ARBA00022801"/>
    </source>
</evidence>
<evidence type="ECO:0000313" key="12">
    <source>
        <dbReference type="EMBL" id="MFD1711717.1"/>
    </source>
</evidence>
<dbReference type="CDD" id="cd06456">
    <property type="entry name" value="M3A_DCP"/>
    <property type="match status" value="1"/>
</dbReference>
<dbReference type="PANTHER" id="PTHR11804">
    <property type="entry name" value="PROTEASE M3 THIMET OLIGOPEPTIDASE-RELATED"/>
    <property type="match status" value="1"/>
</dbReference>
<dbReference type="Gene3D" id="1.10.1370.40">
    <property type="match status" value="1"/>
</dbReference>
<sequence>MNATAPNPLLDFSGLPLFDQIRPEHVGPAVDTLLAGAEKALSEVTQPDFPADWAALARTLDVATERLGRAWGAVSHLNAVADTPELRAAYNDALPKVTEFYTRLGSDERLYAKYKAIDPASLNDEQRQARTNALRGFVLGGAELQGAAKDRFADIQARAAELGQKFSENALDATDGYAYYANDEEVAGIPHDVQDAARAAAEAEGQPGYKLTLKLPSYLPAMQFGTHRPLRERLYRAYVTRASDFADGDAVKYDNAPVIREILALRQEEAQLLGYANFGEVSLVPKMAESPQQVIDFLRNLAGKAKPFAERDLNDLRAYAAEKLQLNDPQAWDWAYIGEQLKEARYAFSEQEVKQYFPAPKVLAGLFKIVETLFEVAIRKDSAPVWHPSVEFYRIERGGQLLGQFYLDPGARAGKRGGAWMDDVRARWLRPDTGALQTPVAQLVCNFAEGVNGKPPLLTHDDVTTLFHEFGHGLHHMLTQVNEHDVSGISGVEWDAVELPSQFMENFCWEWDVLRHMTAHVDTGEPLSRALFDKMLAAKNYQAGMQTVRQIEFALFDMRLHTEPARAADFQKLLEEVRDEVAVIHPPAFNRMANTFSHIFAGGYAAGYYSYKWAEVLSADAYAAFEESAHPDGSPNVETGRKYRQAILEAGGSRPAMESFKAFRGREPSLDALLRHQGMA</sequence>
<evidence type="ECO:0000256" key="9">
    <source>
        <dbReference type="RuleBase" id="RU003435"/>
    </source>
</evidence>
<dbReference type="SUPFAM" id="SSF55486">
    <property type="entry name" value="Metalloproteases ('zincins'), catalytic domain"/>
    <property type="match status" value="1"/>
</dbReference>
<dbReference type="EC" id="3.4.24.70" evidence="8"/>
<name>A0ABW4KX46_9BURK</name>
<dbReference type="Proteomes" id="UP001597304">
    <property type="component" value="Unassembled WGS sequence"/>
</dbReference>
<evidence type="ECO:0000256" key="1">
    <source>
        <dbReference type="ARBA" id="ARBA00006040"/>
    </source>
</evidence>
<comment type="catalytic activity">
    <reaction evidence="7">
        <text>Hydrolysis of oligopeptides, with broad specificity. Gly or Ala commonly occur as P1 or P1' residues, but more distant residues are also important, as is shown by the fact that Z-Gly-Pro-Gly-|-Gly-Pro-Ala is cleaved, but not Z-(Gly)(5).</text>
        <dbReference type="EC" id="3.4.24.70"/>
    </reaction>
</comment>
<dbReference type="PANTHER" id="PTHR11804:SF84">
    <property type="entry name" value="SACCHAROLYSIN"/>
    <property type="match status" value="1"/>
</dbReference>
<dbReference type="RefSeq" id="WP_147914331.1">
    <property type="nucleotide sequence ID" value="NZ_JBHUEJ010000033.1"/>
</dbReference>
<keyword evidence="5 9" id="KW-0862">Zinc</keyword>
<dbReference type="InterPro" id="IPR001567">
    <property type="entry name" value="Pept_M3A_M3B_dom"/>
</dbReference>
<dbReference type="Pfam" id="PF01432">
    <property type="entry name" value="Peptidase_M3"/>
    <property type="match status" value="1"/>
</dbReference>
<comment type="caution">
    <text evidence="12">The sequence shown here is derived from an EMBL/GenBank/DDBJ whole genome shotgun (WGS) entry which is preliminary data.</text>
</comment>
<keyword evidence="6 9" id="KW-0482">Metalloprotease</keyword>
<organism evidence="12 13">
    <name type="scientific">Ottowia flava</name>
    <dbReference type="NCBI Taxonomy" id="2675430"/>
    <lineage>
        <taxon>Bacteria</taxon>
        <taxon>Pseudomonadati</taxon>
        <taxon>Pseudomonadota</taxon>
        <taxon>Betaproteobacteria</taxon>
        <taxon>Burkholderiales</taxon>
        <taxon>Comamonadaceae</taxon>
        <taxon>Ottowia</taxon>
    </lineage>
</organism>
<evidence type="ECO:0000256" key="2">
    <source>
        <dbReference type="ARBA" id="ARBA00022670"/>
    </source>
</evidence>
<evidence type="ECO:0000259" key="10">
    <source>
        <dbReference type="Pfam" id="PF01432"/>
    </source>
</evidence>
<evidence type="ECO:0000259" key="11">
    <source>
        <dbReference type="Pfam" id="PF19310"/>
    </source>
</evidence>
<proteinExistence type="inferred from homology"/>
<dbReference type="EMBL" id="JBHUEJ010000033">
    <property type="protein sequence ID" value="MFD1711717.1"/>
    <property type="molecule type" value="Genomic_DNA"/>
</dbReference>
<keyword evidence="2 9" id="KW-0645">Protease</keyword>
<evidence type="ECO:0000256" key="3">
    <source>
        <dbReference type="ARBA" id="ARBA00022723"/>
    </source>
</evidence>
<dbReference type="InterPro" id="IPR024079">
    <property type="entry name" value="MetalloPept_cat_dom_sf"/>
</dbReference>
<reference evidence="13" key="1">
    <citation type="journal article" date="2019" name="Int. J. Syst. Evol. Microbiol.">
        <title>The Global Catalogue of Microorganisms (GCM) 10K type strain sequencing project: providing services to taxonomists for standard genome sequencing and annotation.</title>
        <authorList>
            <consortium name="The Broad Institute Genomics Platform"/>
            <consortium name="The Broad Institute Genome Sequencing Center for Infectious Disease"/>
            <person name="Wu L."/>
            <person name="Ma J."/>
        </authorList>
    </citation>
    <scope>NUCLEOTIDE SEQUENCE [LARGE SCALE GENOMIC DNA]</scope>
    <source>
        <strain evidence="13">LMG 29247</strain>
    </source>
</reference>
<keyword evidence="13" id="KW-1185">Reference proteome</keyword>
<protein>
    <recommendedName>
        <fullName evidence="8">oligopeptidase A</fullName>
        <ecNumber evidence="8">3.4.24.70</ecNumber>
    </recommendedName>
</protein>
<feature type="domain" description="Oligopeptidase A N-terminal" evidence="11">
    <location>
        <begin position="32"/>
        <end position="149"/>
    </location>
</feature>
<keyword evidence="4 9" id="KW-0378">Hydrolase</keyword>
<dbReference type="Pfam" id="PF19310">
    <property type="entry name" value="TOP_N"/>
    <property type="match status" value="1"/>
</dbReference>
<dbReference type="InterPro" id="IPR045090">
    <property type="entry name" value="Pept_M3A_M3B"/>
</dbReference>
<feature type="domain" description="Peptidase M3A/M3B catalytic" evidence="10">
    <location>
        <begin position="226"/>
        <end position="678"/>
    </location>
</feature>
<accession>A0ABW4KX46</accession>
<dbReference type="Gene3D" id="3.40.390.10">
    <property type="entry name" value="Collagenase (Catalytic Domain)"/>
    <property type="match status" value="1"/>
</dbReference>
<keyword evidence="3 9" id="KW-0479">Metal-binding</keyword>
<comment type="cofactor">
    <cofactor evidence="9">
        <name>Zn(2+)</name>
        <dbReference type="ChEBI" id="CHEBI:29105"/>
    </cofactor>
    <text evidence="9">Binds 1 zinc ion.</text>
</comment>
<dbReference type="InterPro" id="IPR024077">
    <property type="entry name" value="Neurolysin/TOP_dom2"/>
</dbReference>
<evidence type="ECO:0000256" key="5">
    <source>
        <dbReference type="ARBA" id="ARBA00022833"/>
    </source>
</evidence>
<comment type="similarity">
    <text evidence="1 9">Belongs to the peptidase M3 family.</text>
</comment>
<dbReference type="InterPro" id="IPR045666">
    <property type="entry name" value="OpdA_N"/>
</dbReference>
<evidence type="ECO:0000256" key="8">
    <source>
        <dbReference type="ARBA" id="ARBA00026100"/>
    </source>
</evidence>
<evidence type="ECO:0000313" key="13">
    <source>
        <dbReference type="Proteomes" id="UP001597304"/>
    </source>
</evidence>
<dbReference type="InterPro" id="IPR034005">
    <property type="entry name" value="M3A_DCP"/>
</dbReference>
<dbReference type="Gene3D" id="1.10.1370.10">
    <property type="entry name" value="Neurolysin, domain 3"/>
    <property type="match status" value="1"/>
</dbReference>